<name>A0ABT7PCP5_9BACT</name>
<dbReference type="PANTHER" id="PTHR40940">
    <property type="entry name" value="PROTEIN BATD-RELATED"/>
    <property type="match status" value="1"/>
</dbReference>
<reference evidence="3 4" key="1">
    <citation type="submission" date="2023-06" db="EMBL/GenBank/DDBJ databases">
        <title>Roseiconus lacunae JC819 isolated from Gulf of Mannar region, Tamil Nadu.</title>
        <authorList>
            <person name="Pk S."/>
            <person name="Ch S."/>
            <person name="Ch V.R."/>
        </authorList>
    </citation>
    <scope>NUCLEOTIDE SEQUENCE [LARGE SCALE GENOMIC DNA]</scope>
    <source>
        <strain evidence="3 4">JC819</strain>
    </source>
</reference>
<evidence type="ECO:0000256" key="1">
    <source>
        <dbReference type="SAM" id="MobiDB-lite"/>
    </source>
</evidence>
<feature type="chain" id="PRO_5046747851" description="Protein BatD" evidence="2">
    <location>
        <begin position="42"/>
        <end position="654"/>
    </location>
</feature>
<dbReference type="InterPro" id="IPR025738">
    <property type="entry name" value="BatD"/>
</dbReference>
<dbReference type="Proteomes" id="UP001239462">
    <property type="component" value="Unassembled WGS sequence"/>
</dbReference>
<organism evidence="3 4">
    <name type="scientific">Roseiconus lacunae</name>
    <dbReference type="NCBI Taxonomy" id="2605694"/>
    <lineage>
        <taxon>Bacteria</taxon>
        <taxon>Pseudomonadati</taxon>
        <taxon>Planctomycetota</taxon>
        <taxon>Planctomycetia</taxon>
        <taxon>Pirellulales</taxon>
        <taxon>Pirellulaceae</taxon>
        <taxon>Roseiconus</taxon>
    </lineage>
</organism>
<dbReference type="PANTHER" id="PTHR40940:SF2">
    <property type="entry name" value="BATD"/>
    <property type="match status" value="1"/>
</dbReference>
<protein>
    <recommendedName>
        <fullName evidence="5">Protein BatD</fullName>
    </recommendedName>
</protein>
<accession>A0ABT7PCP5</accession>
<proteinExistence type="predicted"/>
<comment type="caution">
    <text evidence="3">The sequence shown here is derived from an EMBL/GenBank/DDBJ whole genome shotgun (WGS) entry which is preliminary data.</text>
</comment>
<sequence length="654" mass="72189">MKGFIVQSHPDRRHLPIAIQRAIVCLAVIAMPTFASMTASAQDDKEVTVEIAKQKPPHYVGMGVTLQFTVHGLESKPKPTCEIKSSDPAIGGTVTSVSPRIFQQLYQSGGQLRRIQNVTHVVQVQIDSDRAGTFDVGPFIIRQGNTETEVDAIKLTFQDVPENDEMRIELVMPEVAYPDQRVEIEVRWAFAGETGNINSLLVSSPVFDQFRFVPDEQGDRRSAKMPIRTSQGTVALKATTSSETIDDESFTVLSAKRTFIPDRSGEYDFDPINATVQLVTRWQQQSLDMGDFGFGRSLLEEAFGGRSRPAEVQLFRVTGDPIHFEVKPFPDRGRPESFAGAVGSGFAIDVAADRTVLHAGDPIRLSINLRGDGNLENATLPSLFADGGLDRERFQVPDGDVTGIYDPETSSKSFEVLVRIEDESVDEIPALAYSWFDPQAERYRTTRSSPIAMRVKPAQMVTADAVVSSNVNQAGSTTDAQSDGTSRNSGEQDEPNSTASRTEQSLVLTGADLSITTEPSVLFASTEGWLANRAFQWSAYAIGLLCLIWSFIDRKRRRVDPSLRQTKTLVSRLHHEIESAVHLPEKPAAAQVADALRKGLRELHWVDRDAVQTLIGKCEAIEFRPTDSADKKLDRALIDDAIKHIGDGSHRRRV</sequence>
<evidence type="ECO:0000313" key="3">
    <source>
        <dbReference type="EMBL" id="MDM4013991.1"/>
    </source>
</evidence>
<dbReference type="EMBL" id="JASZZN010000001">
    <property type="protein sequence ID" value="MDM4013991.1"/>
    <property type="molecule type" value="Genomic_DNA"/>
</dbReference>
<dbReference type="RefSeq" id="WP_289161710.1">
    <property type="nucleotide sequence ID" value="NZ_JASZZN010000001.1"/>
</dbReference>
<keyword evidence="4" id="KW-1185">Reference proteome</keyword>
<keyword evidence="2" id="KW-0732">Signal</keyword>
<gene>
    <name evidence="3" type="ORF">QTN89_01025</name>
</gene>
<evidence type="ECO:0000313" key="4">
    <source>
        <dbReference type="Proteomes" id="UP001239462"/>
    </source>
</evidence>
<evidence type="ECO:0008006" key="5">
    <source>
        <dbReference type="Google" id="ProtNLM"/>
    </source>
</evidence>
<feature type="region of interest" description="Disordered" evidence="1">
    <location>
        <begin position="469"/>
        <end position="503"/>
    </location>
</feature>
<feature type="signal peptide" evidence="2">
    <location>
        <begin position="1"/>
        <end position="41"/>
    </location>
</feature>
<evidence type="ECO:0000256" key="2">
    <source>
        <dbReference type="SAM" id="SignalP"/>
    </source>
</evidence>